<dbReference type="EMBL" id="MT142985">
    <property type="protein sequence ID" value="QJA91398.1"/>
    <property type="molecule type" value="Genomic_DNA"/>
</dbReference>
<organism evidence="2">
    <name type="scientific">viral metagenome</name>
    <dbReference type="NCBI Taxonomy" id="1070528"/>
    <lineage>
        <taxon>unclassified sequences</taxon>
        <taxon>metagenomes</taxon>
        <taxon>organismal metagenomes</taxon>
    </lineage>
</organism>
<keyword evidence="1" id="KW-0472">Membrane</keyword>
<name>A0A6M3LEC7_9ZZZZ</name>
<dbReference type="AlphaFoldDB" id="A0A6M3LEC7"/>
<feature type="transmembrane region" description="Helical" evidence="1">
    <location>
        <begin position="12"/>
        <end position="34"/>
    </location>
</feature>
<evidence type="ECO:0000256" key="1">
    <source>
        <dbReference type="SAM" id="Phobius"/>
    </source>
</evidence>
<keyword evidence="1" id="KW-0812">Transmembrane</keyword>
<keyword evidence="1" id="KW-1133">Transmembrane helix</keyword>
<reference evidence="2" key="1">
    <citation type="submission" date="2020-03" db="EMBL/GenBank/DDBJ databases">
        <title>The deep terrestrial virosphere.</title>
        <authorList>
            <person name="Holmfeldt K."/>
            <person name="Nilsson E."/>
            <person name="Simone D."/>
            <person name="Lopez-Fernandez M."/>
            <person name="Wu X."/>
            <person name="de Brujin I."/>
            <person name="Lundin D."/>
            <person name="Andersson A."/>
            <person name="Bertilsson S."/>
            <person name="Dopson M."/>
        </authorList>
    </citation>
    <scope>NUCLEOTIDE SEQUENCE</scope>
    <source>
        <strain evidence="2">MM415B03374</strain>
    </source>
</reference>
<protein>
    <submittedName>
        <fullName evidence="2">Uncharacterized protein</fullName>
    </submittedName>
</protein>
<accession>A0A6M3LEC7</accession>
<gene>
    <name evidence="2" type="ORF">MM415B03374_0006</name>
</gene>
<proteinExistence type="predicted"/>
<sequence>MVRTMLTNNLKNYLLTAMIALIFSGIGGAVGWTWSARSEYITKTEASEMITQRFLTLKDYLRFFEERLSTKLFSIDTAIGNLEEKRDTKLDKLDAKRETRLILLEERLETKLNKIDNKIETILRNNITLNNSR</sequence>
<evidence type="ECO:0000313" key="2">
    <source>
        <dbReference type="EMBL" id="QJA91398.1"/>
    </source>
</evidence>